<evidence type="ECO:0000256" key="1">
    <source>
        <dbReference type="SAM" id="Coils"/>
    </source>
</evidence>
<organism evidence="3 4">
    <name type="scientific">Chryseotalea sanaruensis</name>
    <dbReference type="NCBI Taxonomy" id="2482724"/>
    <lineage>
        <taxon>Bacteria</taxon>
        <taxon>Pseudomonadati</taxon>
        <taxon>Bacteroidota</taxon>
        <taxon>Cytophagia</taxon>
        <taxon>Cytophagales</taxon>
        <taxon>Chryseotaleaceae</taxon>
        <taxon>Chryseotalea</taxon>
    </lineage>
</organism>
<dbReference type="Proteomes" id="UP000288227">
    <property type="component" value="Unassembled WGS sequence"/>
</dbReference>
<evidence type="ECO:0000313" key="3">
    <source>
        <dbReference type="EMBL" id="GCC53378.1"/>
    </source>
</evidence>
<feature type="transmembrane region" description="Helical" evidence="2">
    <location>
        <begin position="23"/>
        <end position="42"/>
    </location>
</feature>
<accession>A0A401UEP7</accession>
<evidence type="ECO:0000313" key="4">
    <source>
        <dbReference type="Proteomes" id="UP000288227"/>
    </source>
</evidence>
<keyword evidence="2" id="KW-0812">Transmembrane</keyword>
<evidence type="ECO:0008006" key="5">
    <source>
        <dbReference type="Google" id="ProtNLM"/>
    </source>
</evidence>
<gene>
    <name evidence="3" type="ORF">SanaruYs_36210</name>
</gene>
<reference evidence="3 4" key="1">
    <citation type="submission" date="2018-11" db="EMBL/GenBank/DDBJ databases">
        <title>Chryseotalea sanarue gen. nov., sp., nov., a member of the family Cytophagaceae, isolated from a brackish lake in Hamamatsu Japan.</title>
        <authorList>
            <person name="Maejima Y."/>
            <person name="Iino T."/>
            <person name="Muraguchi Y."/>
            <person name="Fukuda K."/>
            <person name="Ohkuma M."/>
            <person name="Moriuchi R."/>
            <person name="Dohra H."/>
            <person name="Kimbara K."/>
            <person name="Shintani M."/>
        </authorList>
    </citation>
    <scope>NUCLEOTIDE SEQUENCE [LARGE SCALE GENOMIC DNA]</scope>
    <source>
        <strain evidence="3 4">Ys</strain>
    </source>
</reference>
<feature type="coiled-coil region" evidence="1">
    <location>
        <begin position="47"/>
        <end position="176"/>
    </location>
</feature>
<name>A0A401UEP7_9BACT</name>
<sequence length="311" mass="35310">MSEVIQTSEAPKPEAPKRNNKNIIFIALLILIIVVQSVKIFLDAQDKVELKAENETTEQELASTMQRLTEIQQELDTKIAEIEKLGGDVTELQRAKADVEKQLRIKTKATGNLIAELRSKVEGYEELLELKDEEIEKLKNVNKELLSENTTLKTQKNKLGDSINRLEQKATELASKVTIASQLKAENFKIVAVSDRNRERESPFRVRQIAKLKVEFSLAENNVAPIEGKKIMIRVVDQNGQVLFDVNKGSGTFIFQGKEEFFTASQEILFDNSKQRLTFVYDKGSDYAEGNYILEVYTDDYLMGRGAFEVK</sequence>
<keyword evidence="2" id="KW-1133">Transmembrane helix</keyword>
<keyword evidence="4" id="KW-1185">Reference proteome</keyword>
<dbReference type="EMBL" id="BHXQ01000007">
    <property type="protein sequence ID" value="GCC53378.1"/>
    <property type="molecule type" value="Genomic_DNA"/>
</dbReference>
<proteinExistence type="predicted"/>
<keyword evidence="1" id="KW-0175">Coiled coil</keyword>
<comment type="caution">
    <text evidence="3">The sequence shown here is derived from an EMBL/GenBank/DDBJ whole genome shotgun (WGS) entry which is preliminary data.</text>
</comment>
<dbReference type="RefSeq" id="WP_127124025.1">
    <property type="nucleotide sequence ID" value="NZ_BHXQ01000007.1"/>
</dbReference>
<dbReference type="OrthoDB" id="848185at2"/>
<evidence type="ECO:0000256" key="2">
    <source>
        <dbReference type="SAM" id="Phobius"/>
    </source>
</evidence>
<keyword evidence="2" id="KW-0472">Membrane</keyword>
<dbReference type="AlphaFoldDB" id="A0A401UEP7"/>
<protein>
    <recommendedName>
        <fullName evidence="5">Chromosome segregation protein SMC</fullName>
    </recommendedName>
</protein>